<dbReference type="FunFam" id="3.30.1300.10:FF:000001">
    <property type="entry name" value="Pantothenate synthetase"/>
    <property type="match status" value="1"/>
</dbReference>
<gene>
    <name evidence="8 9" type="primary">panC</name>
    <name evidence="9" type="ORF">NITHO_3140011</name>
</gene>
<dbReference type="Gene3D" id="3.40.50.620">
    <property type="entry name" value="HUPs"/>
    <property type="match status" value="1"/>
</dbReference>
<dbReference type="PANTHER" id="PTHR21299">
    <property type="entry name" value="CYTIDYLATE KINASE/PANTOATE-BETA-ALANINE LIGASE"/>
    <property type="match status" value="1"/>
</dbReference>
<comment type="caution">
    <text evidence="9">The sequence shown here is derived from an EMBL/GenBank/DDBJ whole genome shotgun (WGS) entry which is preliminary data.</text>
</comment>
<comment type="subcellular location">
    <subcellularLocation>
        <location evidence="8">Cytoplasm</location>
    </subcellularLocation>
</comment>
<dbReference type="GO" id="GO:0004592">
    <property type="term" value="F:pantoate-beta-alanine ligase activity"/>
    <property type="evidence" value="ECO:0007669"/>
    <property type="project" value="UniProtKB-UniRule"/>
</dbReference>
<keyword evidence="8" id="KW-0963">Cytoplasm</keyword>
<dbReference type="Gene3D" id="3.30.1300.10">
    <property type="entry name" value="Pantoate-beta-alanine ligase, C-terminal domain"/>
    <property type="match status" value="1"/>
</dbReference>
<dbReference type="CDD" id="cd00560">
    <property type="entry name" value="PanC"/>
    <property type="match status" value="1"/>
</dbReference>
<dbReference type="UniPathway" id="UPA00028">
    <property type="reaction ID" value="UER00005"/>
</dbReference>
<keyword evidence="4 8" id="KW-0566">Pantothenate biosynthesis</keyword>
<comment type="miscellaneous">
    <text evidence="8">The reaction proceeds by a bi uni uni bi ping pong mechanism.</text>
</comment>
<dbReference type="GO" id="GO:0015940">
    <property type="term" value="P:pantothenate biosynthetic process"/>
    <property type="evidence" value="ECO:0007669"/>
    <property type="project" value="UniProtKB-UniRule"/>
</dbReference>
<dbReference type="InterPro" id="IPR042176">
    <property type="entry name" value="Pantoate_ligase_C"/>
</dbReference>
<dbReference type="Pfam" id="PF02569">
    <property type="entry name" value="Pantoate_ligase"/>
    <property type="match status" value="1"/>
</dbReference>
<evidence type="ECO:0000256" key="1">
    <source>
        <dbReference type="ARBA" id="ARBA00004990"/>
    </source>
</evidence>
<comment type="function">
    <text evidence="8">Catalyzes the condensation of pantoate with beta-alanine in an ATP-dependent reaction via a pantoyl-adenylate intermediate.</text>
</comment>
<evidence type="ECO:0000256" key="3">
    <source>
        <dbReference type="ARBA" id="ARBA00022598"/>
    </source>
</evidence>
<name>I4EHL2_9BACT</name>
<evidence type="ECO:0000256" key="4">
    <source>
        <dbReference type="ARBA" id="ARBA00022655"/>
    </source>
</evidence>
<dbReference type="Proteomes" id="UP000004221">
    <property type="component" value="Unassembled WGS sequence"/>
</dbReference>
<dbReference type="FunFam" id="3.40.50.620:FF:000013">
    <property type="entry name" value="Pantothenate synthetase"/>
    <property type="match status" value="1"/>
</dbReference>
<evidence type="ECO:0000313" key="9">
    <source>
        <dbReference type="EMBL" id="CCF84174.1"/>
    </source>
</evidence>
<evidence type="ECO:0000256" key="8">
    <source>
        <dbReference type="HAMAP-Rule" id="MF_00158"/>
    </source>
</evidence>
<feature type="active site" description="Proton donor" evidence="8">
    <location>
        <position position="44"/>
    </location>
</feature>
<dbReference type="GO" id="GO:0005829">
    <property type="term" value="C:cytosol"/>
    <property type="evidence" value="ECO:0007669"/>
    <property type="project" value="TreeGrafter"/>
</dbReference>
<feature type="binding site" evidence="8">
    <location>
        <begin position="154"/>
        <end position="157"/>
    </location>
    <ligand>
        <name>ATP</name>
        <dbReference type="ChEBI" id="CHEBI:30616"/>
    </ligand>
</feature>
<comment type="catalytic activity">
    <reaction evidence="7 8">
        <text>(R)-pantoate + beta-alanine + ATP = (R)-pantothenate + AMP + diphosphate + H(+)</text>
        <dbReference type="Rhea" id="RHEA:10912"/>
        <dbReference type="ChEBI" id="CHEBI:15378"/>
        <dbReference type="ChEBI" id="CHEBI:15980"/>
        <dbReference type="ChEBI" id="CHEBI:29032"/>
        <dbReference type="ChEBI" id="CHEBI:30616"/>
        <dbReference type="ChEBI" id="CHEBI:33019"/>
        <dbReference type="ChEBI" id="CHEBI:57966"/>
        <dbReference type="ChEBI" id="CHEBI:456215"/>
        <dbReference type="EC" id="6.3.2.1"/>
    </reaction>
</comment>
<dbReference type="InterPro" id="IPR014729">
    <property type="entry name" value="Rossmann-like_a/b/a_fold"/>
</dbReference>
<feature type="binding site" evidence="8">
    <location>
        <position position="68"/>
    </location>
    <ligand>
        <name>(R)-pantoate</name>
        <dbReference type="ChEBI" id="CHEBI:15980"/>
    </ligand>
</feature>
<evidence type="ECO:0000256" key="7">
    <source>
        <dbReference type="ARBA" id="ARBA00048258"/>
    </source>
</evidence>
<keyword evidence="5 8" id="KW-0547">Nucleotide-binding</keyword>
<evidence type="ECO:0000313" key="10">
    <source>
        <dbReference type="Proteomes" id="UP000004221"/>
    </source>
</evidence>
<dbReference type="AlphaFoldDB" id="I4EHL2"/>
<accession>I4EHL2</accession>
<feature type="binding site" evidence="8">
    <location>
        <position position="160"/>
    </location>
    <ligand>
        <name>(R)-pantoate</name>
        <dbReference type="ChEBI" id="CHEBI:15980"/>
    </ligand>
</feature>
<dbReference type="NCBIfam" id="TIGR00018">
    <property type="entry name" value="panC"/>
    <property type="match status" value="1"/>
</dbReference>
<comment type="subunit">
    <text evidence="8">Homodimer.</text>
</comment>
<dbReference type="SUPFAM" id="SSF52374">
    <property type="entry name" value="Nucleotidylyl transferase"/>
    <property type="match status" value="1"/>
</dbReference>
<feature type="binding site" evidence="8">
    <location>
        <begin position="37"/>
        <end position="44"/>
    </location>
    <ligand>
        <name>ATP</name>
        <dbReference type="ChEBI" id="CHEBI:30616"/>
    </ligand>
</feature>
<dbReference type="PANTHER" id="PTHR21299:SF1">
    <property type="entry name" value="PANTOATE--BETA-ALANINE LIGASE"/>
    <property type="match status" value="1"/>
</dbReference>
<protein>
    <recommendedName>
        <fullName evidence="8">Pantothenate synthetase</fullName>
        <shortName evidence="8">PS</shortName>
        <ecNumber evidence="8">6.3.2.1</ecNumber>
    </recommendedName>
    <alternativeName>
        <fullName evidence="8">Pantoate--beta-alanine ligase</fullName>
    </alternativeName>
    <alternativeName>
        <fullName evidence="8">Pantoate-activating enzyme</fullName>
    </alternativeName>
</protein>
<feature type="binding site" evidence="8">
    <location>
        <position position="183"/>
    </location>
    <ligand>
        <name>ATP</name>
        <dbReference type="ChEBI" id="CHEBI:30616"/>
    </ligand>
</feature>
<feature type="binding site" evidence="8">
    <location>
        <begin position="191"/>
        <end position="194"/>
    </location>
    <ligand>
        <name>ATP</name>
        <dbReference type="ChEBI" id="CHEBI:30616"/>
    </ligand>
</feature>
<reference evidence="9 10" key="1">
    <citation type="journal article" date="2012" name="ISME J.">
        <title>Nitrification expanded: discovery, physiology and genomics of a nitrite-oxidizing bacterium from the phylum Chloroflexi.</title>
        <authorList>
            <person name="Sorokin D.Y."/>
            <person name="Lucker S."/>
            <person name="Vejmelkova D."/>
            <person name="Kostrikina N.A."/>
            <person name="Kleerebezem R."/>
            <person name="Rijpstra W.I."/>
            <person name="Damste J.S."/>
            <person name="Le Paslier D."/>
            <person name="Muyzer G."/>
            <person name="Wagner M."/>
            <person name="van Loosdrecht M.C."/>
            <person name="Daims H."/>
        </authorList>
    </citation>
    <scope>NUCLEOTIDE SEQUENCE [LARGE SCALE GENOMIC DNA]</scope>
    <source>
        <strain evidence="10">none</strain>
    </source>
</reference>
<comment type="pathway">
    <text evidence="1 8">Cofactor biosynthesis; (R)-pantothenate biosynthesis; (R)-pantothenate from (R)-pantoate and beta-alanine: step 1/1.</text>
</comment>
<sequence length="289" mass="31543">MIVDRGHDPAMQVIETISELRSWRRDLTGSLGLVPTMGYLHEGHLALVRQARRENDFTAVSIFANPMQFGPEEDFARYPRDLPRDLQVLAGEAVDAVFVPGVAEMYPPGFSSAVEVSGVTDRLEGAARPGHFRGVTTIVNKLFNLFQPTRAYFGQKDAQQVVVIRKMVADLAMPLDIVTVPTVRDPDGLALSSRNVYLSGSERQAATMLSRALFTAAALFDAGERDAERLRSAVSRQLATEPGIQPEYVSLADARTLEELSVVDRPALLSLAARVGPARLIDNVLLDGS</sequence>
<proteinExistence type="inferred from homology"/>
<keyword evidence="10" id="KW-1185">Reference proteome</keyword>
<keyword evidence="6 8" id="KW-0067">ATP-binding</keyword>
<evidence type="ECO:0000256" key="2">
    <source>
        <dbReference type="ARBA" id="ARBA00009256"/>
    </source>
</evidence>
<dbReference type="HAMAP" id="MF_00158">
    <property type="entry name" value="PanC"/>
    <property type="match status" value="1"/>
</dbReference>
<feature type="binding site" evidence="8">
    <location>
        <position position="68"/>
    </location>
    <ligand>
        <name>beta-alanine</name>
        <dbReference type="ChEBI" id="CHEBI:57966"/>
    </ligand>
</feature>
<evidence type="ECO:0000256" key="6">
    <source>
        <dbReference type="ARBA" id="ARBA00022840"/>
    </source>
</evidence>
<dbReference type="EMBL" id="CAGS01000240">
    <property type="protein sequence ID" value="CCF84174.1"/>
    <property type="molecule type" value="Genomic_DNA"/>
</dbReference>
<dbReference type="EC" id="6.3.2.1" evidence="8"/>
<organism evidence="9 10">
    <name type="scientific">Nitrolancea hollandica Lb</name>
    <dbReference type="NCBI Taxonomy" id="1129897"/>
    <lineage>
        <taxon>Bacteria</taxon>
        <taxon>Pseudomonadati</taxon>
        <taxon>Thermomicrobiota</taxon>
        <taxon>Thermomicrobia</taxon>
        <taxon>Sphaerobacterales</taxon>
        <taxon>Sphaerobacterineae</taxon>
        <taxon>Sphaerobacteraceae</taxon>
        <taxon>Nitrolancea</taxon>
    </lineage>
</organism>
<dbReference type="GO" id="GO:0005524">
    <property type="term" value="F:ATP binding"/>
    <property type="evidence" value="ECO:0007669"/>
    <property type="project" value="UniProtKB-KW"/>
</dbReference>
<evidence type="ECO:0000256" key="5">
    <source>
        <dbReference type="ARBA" id="ARBA00022741"/>
    </source>
</evidence>
<keyword evidence="3 8" id="KW-0436">Ligase</keyword>
<dbReference type="InterPro" id="IPR003721">
    <property type="entry name" value="Pantoate_ligase"/>
</dbReference>
<comment type="similarity">
    <text evidence="2 8">Belongs to the pantothenate synthetase family.</text>
</comment>